<comment type="caution">
    <text evidence="4">The sequence shown here is derived from an EMBL/GenBank/DDBJ whole genome shotgun (WGS) entry which is preliminary data.</text>
</comment>
<dbReference type="Pfam" id="PF14695">
    <property type="entry name" value="LINES_C"/>
    <property type="match status" value="1"/>
</dbReference>
<keyword evidence="5" id="KW-1185">Reference proteome</keyword>
<sequence>MEGGKESADTGDSDAQDNSDVEREVEYPWLQAVLKTLTQVGAMVRSVFVGADSCEESGDVAASAAAPYSVQYESLAFLREVVNRLCIQDVLQDFFVVELSEQVMILVDRVFTSMDYASQPTFVSCAVLRLLGDFQKLMETWKEHKHNEKHTVTTMYKKWVDRYEEWLVHSSCSTVALQLLNDKESSGAASQMAFIGNSSRYPFLQQWLLCLSHVGVALMEAATTAKTSTDGVGFRPLNLTDRPPIPTRQQLFAVLAEQDDVLIEVLNGLTRMKIFVDAVGSSSDHSVLWPSALATRMVVEYNPDLLFADLVDVLRRDHLVLLDLLVSNGTSSIPVHNLFFTCFHLDKLLFYSVETQMLEYIMRYLRYLSTHWDSSKQILQTDERLEGVMSVLIRLRLEIDRLVAADLFPYGSGPLTRRLRTVEQLYEGPESDTEQL</sequence>
<proteinExistence type="predicted"/>
<feature type="region of interest" description="Disordered" evidence="1">
    <location>
        <begin position="1"/>
        <end position="20"/>
    </location>
</feature>
<evidence type="ECO:0000259" key="2">
    <source>
        <dbReference type="Pfam" id="PF14694"/>
    </source>
</evidence>
<feature type="domain" description="Protein Lines C-terminal" evidence="3">
    <location>
        <begin position="388"/>
        <end position="424"/>
    </location>
</feature>
<dbReference type="AlphaFoldDB" id="A0A9W6TKY2"/>
<feature type="compositionally biased region" description="Acidic residues" evidence="1">
    <location>
        <begin position="9"/>
        <end position="19"/>
    </location>
</feature>
<dbReference type="Proteomes" id="UP001165083">
    <property type="component" value="Unassembled WGS sequence"/>
</dbReference>
<dbReference type="PANTHER" id="PTHR16057:SF1">
    <property type="entry name" value="PROTEIN LINES HOMOLOG 1"/>
    <property type="match status" value="1"/>
</dbReference>
<evidence type="ECO:0000256" key="1">
    <source>
        <dbReference type="SAM" id="MobiDB-lite"/>
    </source>
</evidence>
<evidence type="ECO:0000313" key="4">
    <source>
        <dbReference type="EMBL" id="GMF15255.1"/>
    </source>
</evidence>
<dbReference type="InterPro" id="IPR024875">
    <property type="entry name" value="Protein_Lines"/>
</dbReference>
<name>A0A9W6TKY2_9STRA</name>
<gene>
    <name evidence="4" type="ORF">Plil01_000520300</name>
</gene>
<dbReference type="PANTHER" id="PTHR16057">
    <property type="entry name" value="WINS1, 2 PROTEIN"/>
    <property type="match status" value="1"/>
</dbReference>
<dbReference type="OrthoDB" id="8251209at2759"/>
<organism evidence="4 5">
    <name type="scientific">Phytophthora lilii</name>
    <dbReference type="NCBI Taxonomy" id="2077276"/>
    <lineage>
        <taxon>Eukaryota</taxon>
        <taxon>Sar</taxon>
        <taxon>Stramenopiles</taxon>
        <taxon>Oomycota</taxon>
        <taxon>Peronosporomycetes</taxon>
        <taxon>Peronosporales</taxon>
        <taxon>Peronosporaceae</taxon>
        <taxon>Phytophthora</taxon>
    </lineage>
</organism>
<dbReference type="EMBL" id="BSXW01000218">
    <property type="protein sequence ID" value="GMF15255.1"/>
    <property type="molecule type" value="Genomic_DNA"/>
</dbReference>
<evidence type="ECO:0000313" key="5">
    <source>
        <dbReference type="Proteomes" id="UP001165083"/>
    </source>
</evidence>
<dbReference type="Pfam" id="PF14694">
    <property type="entry name" value="LINES_N"/>
    <property type="match status" value="1"/>
</dbReference>
<accession>A0A9W6TKY2</accession>
<reference evidence="4" key="1">
    <citation type="submission" date="2023-04" db="EMBL/GenBank/DDBJ databases">
        <title>Phytophthora lilii NBRC 32176.</title>
        <authorList>
            <person name="Ichikawa N."/>
            <person name="Sato H."/>
            <person name="Tonouchi N."/>
        </authorList>
    </citation>
    <scope>NUCLEOTIDE SEQUENCE</scope>
    <source>
        <strain evidence="4">NBRC 32176</strain>
    </source>
</reference>
<evidence type="ECO:0000259" key="3">
    <source>
        <dbReference type="Pfam" id="PF14695"/>
    </source>
</evidence>
<feature type="domain" description="Protein Lines N-terminal" evidence="2">
    <location>
        <begin position="245"/>
        <end position="330"/>
    </location>
</feature>
<dbReference type="InterPro" id="IPR029415">
    <property type="entry name" value="Lines_C"/>
</dbReference>
<dbReference type="InterPro" id="IPR032794">
    <property type="entry name" value="LINES_N"/>
</dbReference>
<protein>
    <submittedName>
        <fullName evidence="4">Unnamed protein product</fullName>
    </submittedName>
</protein>